<sequence length="168" mass="17510">MLSAVVAFALAGSIVGCTPQSTPSPAPSSSSSTFSSDAEAFAAAEATYRAYVDATNARRADPTSVPDPNDFLSGQALDDEISTASTLSERGWRITGNTEIASIRYIAKESESHLLQICLDASATRVLDSSGADVTPTNRTTMQSLAVRFAPRTAGVQIIDSVTSTEPC</sequence>
<protein>
    <submittedName>
        <fullName evidence="1">Uncharacterized protein</fullName>
    </submittedName>
</protein>
<dbReference type="EMBL" id="SRYO01000004">
    <property type="protein sequence ID" value="TGY37655.1"/>
    <property type="molecule type" value="Genomic_DNA"/>
</dbReference>
<evidence type="ECO:0000313" key="1">
    <source>
        <dbReference type="EMBL" id="TGY37655.1"/>
    </source>
</evidence>
<accession>A0A4S2D8I6</accession>
<organism evidence="1 2">
    <name type="scientific">Microbacterium laevaniformans</name>
    <dbReference type="NCBI Taxonomy" id="36807"/>
    <lineage>
        <taxon>Bacteria</taxon>
        <taxon>Bacillati</taxon>
        <taxon>Actinomycetota</taxon>
        <taxon>Actinomycetes</taxon>
        <taxon>Micrococcales</taxon>
        <taxon>Microbacteriaceae</taxon>
        <taxon>Microbacterium</taxon>
    </lineage>
</organism>
<reference evidence="1 2" key="1">
    <citation type="submission" date="2019-04" db="EMBL/GenBank/DDBJ databases">
        <title>Microbes associate with the intestines of laboratory mice.</title>
        <authorList>
            <person name="Navarre W."/>
            <person name="Wong E."/>
            <person name="Huang K."/>
            <person name="Tropini C."/>
            <person name="Ng K."/>
            <person name="Yu B."/>
        </authorList>
    </citation>
    <scope>NUCLEOTIDE SEQUENCE [LARGE SCALE GENOMIC DNA]</scope>
    <source>
        <strain evidence="1 2">NM46_B2-13</strain>
    </source>
</reference>
<name>A0A4S2D8I6_9MICO</name>
<gene>
    <name evidence="1" type="ORF">E5344_08180</name>
</gene>
<dbReference type="Proteomes" id="UP000309893">
    <property type="component" value="Unassembled WGS sequence"/>
</dbReference>
<dbReference type="RefSeq" id="WP_135949295.1">
    <property type="nucleotide sequence ID" value="NZ_SRYO01000004.1"/>
</dbReference>
<evidence type="ECO:0000313" key="2">
    <source>
        <dbReference type="Proteomes" id="UP000309893"/>
    </source>
</evidence>
<proteinExistence type="predicted"/>
<dbReference type="AlphaFoldDB" id="A0A4S2D8I6"/>
<dbReference type="OrthoDB" id="5064425at2"/>
<comment type="caution">
    <text evidence="1">The sequence shown here is derived from an EMBL/GenBank/DDBJ whole genome shotgun (WGS) entry which is preliminary data.</text>
</comment>